<feature type="region of interest" description="Disordered" evidence="1">
    <location>
        <begin position="45"/>
        <end position="67"/>
    </location>
</feature>
<dbReference type="STRING" id="512565.AMIS_13810"/>
<name>I0H0R4_ACTM4</name>
<dbReference type="Proteomes" id="UP000007882">
    <property type="component" value="Chromosome"/>
</dbReference>
<feature type="compositionally biased region" description="Basic residues" evidence="1">
    <location>
        <begin position="52"/>
        <end position="67"/>
    </location>
</feature>
<dbReference type="AlphaFoldDB" id="I0H0R4"/>
<dbReference type="PATRIC" id="fig|512565.3.peg.1388"/>
<keyword evidence="2" id="KW-1133">Transmembrane helix</keyword>
<evidence type="ECO:0000256" key="2">
    <source>
        <dbReference type="SAM" id="Phobius"/>
    </source>
</evidence>
<evidence type="ECO:0000313" key="3">
    <source>
        <dbReference type="EMBL" id="BAL86601.1"/>
    </source>
</evidence>
<organism evidence="3 4">
    <name type="scientific">Actinoplanes missouriensis (strain ATCC 14538 / DSM 43046 / CBS 188.64 / JCM 3121 / NBRC 102363 / NCIMB 12654 / NRRL B-3342 / UNCC 431)</name>
    <dbReference type="NCBI Taxonomy" id="512565"/>
    <lineage>
        <taxon>Bacteria</taxon>
        <taxon>Bacillati</taxon>
        <taxon>Actinomycetota</taxon>
        <taxon>Actinomycetes</taxon>
        <taxon>Micromonosporales</taxon>
        <taxon>Micromonosporaceae</taxon>
        <taxon>Actinoplanes</taxon>
    </lineage>
</organism>
<evidence type="ECO:0008006" key="5">
    <source>
        <dbReference type="Google" id="ProtNLM"/>
    </source>
</evidence>
<keyword evidence="2" id="KW-0812">Transmembrane</keyword>
<evidence type="ECO:0000313" key="4">
    <source>
        <dbReference type="Proteomes" id="UP000007882"/>
    </source>
</evidence>
<feature type="transmembrane region" description="Helical" evidence="2">
    <location>
        <begin position="24"/>
        <end position="48"/>
    </location>
</feature>
<accession>I0H0R4</accession>
<dbReference type="RefSeq" id="WP_014441498.1">
    <property type="nucleotide sequence ID" value="NC_017093.1"/>
</dbReference>
<proteinExistence type="predicted"/>
<keyword evidence="2" id="KW-0472">Membrane</keyword>
<sequence>MDNALDVTYRVVEGLFGPESSIPWWAWVAPLLLIFWTMLMPSVAPAAAGGGKKGKKGKADKKPPKRK</sequence>
<dbReference type="EMBL" id="AP012319">
    <property type="protein sequence ID" value="BAL86601.1"/>
    <property type="molecule type" value="Genomic_DNA"/>
</dbReference>
<gene>
    <name evidence="3" type="ordered locus">AMIS_13810</name>
</gene>
<dbReference type="KEGG" id="ams:AMIS_13810"/>
<reference evidence="3 4" key="1">
    <citation type="submission" date="2012-02" db="EMBL/GenBank/DDBJ databases">
        <title>Complete genome sequence of Actinoplanes missouriensis 431 (= NBRC 102363).</title>
        <authorList>
            <person name="Ohnishi Y."/>
            <person name="Ishikawa J."/>
            <person name="Sekine M."/>
            <person name="Hosoyama A."/>
            <person name="Harada T."/>
            <person name="Narita H."/>
            <person name="Hata T."/>
            <person name="Konno Y."/>
            <person name="Tutikane K."/>
            <person name="Fujita N."/>
            <person name="Horinouchi S."/>
            <person name="Hayakawa M."/>
        </authorList>
    </citation>
    <scope>NUCLEOTIDE SEQUENCE [LARGE SCALE GENOMIC DNA]</scope>
    <source>
        <strain evidence="4">ATCC 14538 / DSM 43046 / CBS 188.64 / JCM 3121 / NBRC 102363 / NCIMB 12654 / NRRL B-3342 / UNCC 431</strain>
    </source>
</reference>
<dbReference type="HOGENOM" id="CLU_2802739_0_0_11"/>
<protein>
    <recommendedName>
        <fullName evidence="5">Transmembrane protein</fullName>
    </recommendedName>
</protein>
<evidence type="ECO:0000256" key="1">
    <source>
        <dbReference type="SAM" id="MobiDB-lite"/>
    </source>
</evidence>
<keyword evidence="4" id="KW-1185">Reference proteome</keyword>
<dbReference type="OrthoDB" id="3298687at2"/>